<evidence type="ECO:0008006" key="9">
    <source>
        <dbReference type="Google" id="ProtNLM"/>
    </source>
</evidence>
<dbReference type="EMBL" id="JROO01000004">
    <property type="protein sequence ID" value="KII00363.1"/>
    <property type="molecule type" value="Genomic_DNA"/>
</dbReference>
<dbReference type="PANTHER" id="PTHR30168">
    <property type="entry name" value="PUTATIVE MEMBRANE PROTEIN YPFJ"/>
    <property type="match status" value="1"/>
</dbReference>
<name>A0A0C2JTW4_9ACTN</name>
<evidence type="ECO:0000256" key="4">
    <source>
        <dbReference type="ARBA" id="ARBA00023136"/>
    </source>
</evidence>
<evidence type="ECO:0000313" key="7">
    <source>
        <dbReference type="EMBL" id="KII00363.1"/>
    </source>
</evidence>
<keyword evidence="3 6" id="KW-1133">Transmembrane helix</keyword>
<feature type="region of interest" description="Disordered" evidence="5">
    <location>
        <begin position="1"/>
        <end position="51"/>
    </location>
</feature>
<keyword evidence="2 6" id="KW-0812">Transmembrane</keyword>
<feature type="transmembrane region" description="Helical" evidence="6">
    <location>
        <begin position="55"/>
        <end position="79"/>
    </location>
</feature>
<evidence type="ECO:0000313" key="8">
    <source>
        <dbReference type="Proteomes" id="UP000031675"/>
    </source>
</evidence>
<dbReference type="Proteomes" id="UP000031675">
    <property type="component" value="Unassembled WGS sequence"/>
</dbReference>
<keyword evidence="8" id="KW-1185">Reference proteome</keyword>
<feature type="compositionally biased region" description="Pro residues" evidence="5">
    <location>
        <begin position="10"/>
        <end position="48"/>
    </location>
</feature>
<dbReference type="Pfam" id="PF04228">
    <property type="entry name" value="Zn_peptidase"/>
    <property type="match status" value="1"/>
</dbReference>
<accession>A0A0C2JTW4</accession>
<dbReference type="RefSeq" id="WP_040270253.1">
    <property type="nucleotide sequence ID" value="NZ_JROO01000004.1"/>
</dbReference>
<evidence type="ECO:0000256" key="2">
    <source>
        <dbReference type="ARBA" id="ARBA00022692"/>
    </source>
</evidence>
<comment type="subcellular location">
    <subcellularLocation>
        <location evidence="1">Membrane</location>
        <topology evidence="1">Single-pass membrane protein</topology>
    </subcellularLocation>
</comment>
<dbReference type="InterPro" id="IPR007343">
    <property type="entry name" value="Uncharacterised_pept_Zn_put"/>
</dbReference>
<evidence type="ECO:0000256" key="6">
    <source>
        <dbReference type="SAM" id="Phobius"/>
    </source>
</evidence>
<protein>
    <recommendedName>
        <fullName evidence="9">Metalloprotease</fullName>
    </recommendedName>
</protein>
<keyword evidence="4 6" id="KW-0472">Membrane</keyword>
<proteinExistence type="predicted"/>
<dbReference type="OrthoDB" id="9774900at2"/>
<gene>
    <name evidence="7" type="ORF">LP52_02090</name>
</gene>
<dbReference type="AlphaFoldDB" id="A0A0C2JTW4"/>
<sequence length="340" mass="35888">MQPTPDGERPPGPGRPAAPTSPPGFPHHPGPPPFTPAAPPWPSPPPPPRRNRSPVVWVAVAAAALTSLAAFTACAVLMVPASPPGPSTPAAADPARHTSTDFAARPAPVEIDVADHPLYALPVPDPVECSLPDVDAGSADSWVAFDDALSDCLTRLWRPRLEELGVHSVEPEFRVSRTKPKPLGSVDPDHTLAFYDGGQRMTVTLVQPNVVELARNVPAGYQQSLWVALLAHEYGHHVQRLAGILPAGAALEREAATEDERMQATRRIELQAECLAGVALRGLDNIGDAEIDRLGRWNGNAVDTATHGTGSNISAWFATGTGGDDLGACNTFDAPRAEVE</sequence>
<evidence type="ECO:0000256" key="5">
    <source>
        <dbReference type="SAM" id="MobiDB-lite"/>
    </source>
</evidence>
<organism evidence="7 8">
    <name type="scientific">Streptomonospora alba</name>
    <dbReference type="NCBI Taxonomy" id="183763"/>
    <lineage>
        <taxon>Bacteria</taxon>
        <taxon>Bacillati</taxon>
        <taxon>Actinomycetota</taxon>
        <taxon>Actinomycetes</taxon>
        <taxon>Streptosporangiales</taxon>
        <taxon>Nocardiopsidaceae</taxon>
        <taxon>Streptomonospora</taxon>
    </lineage>
</organism>
<dbReference type="PANTHER" id="PTHR30168:SF0">
    <property type="entry name" value="INNER MEMBRANE PROTEIN"/>
    <property type="match status" value="1"/>
</dbReference>
<evidence type="ECO:0000256" key="1">
    <source>
        <dbReference type="ARBA" id="ARBA00004167"/>
    </source>
</evidence>
<reference evidence="8" key="1">
    <citation type="journal article" date="2015" name="Chem. Biol.">
        <title>Structure, bioactivity, and resistance mechanism of streptomonomicin, an unusual lasso Peptide from an understudied halophilic actinomycete.</title>
        <authorList>
            <person name="Metelev M."/>
            <person name="Tietz J.I."/>
            <person name="Melby J.O."/>
            <person name="Blair P.M."/>
            <person name="Zhu L."/>
            <person name="Livnat I."/>
            <person name="Severinov K."/>
            <person name="Mitchell D.A."/>
        </authorList>
    </citation>
    <scope>NUCLEOTIDE SEQUENCE [LARGE SCALE GENOMIC DNA]</scope>
    <source>
        <strain evidence="8">YIM 90003</strain>
    </source>
</reference>
<evidence type="ECO:0000256" key="3">
    <source>
        <dbReference type="ARBA" id="ARBA00022989"/>
    </source>
</evidence>
<comment type="caution">
    <text evidence="7">The sequence shown here is derived from an EMBL/GenBank/DDBJ whole genome shotgun (WGS) entry which is preliminary data.</text>
</comment>
<dbReference type="GO" id="GO:0016020">
    <property type="term" value="C:membrane"/>
    <property type="evidence" value="ECO:0007669"/>
    <property type="project" value="UniProtKB-SubCell"/>
</dbReference>